<feature type="region of interest" description="Disordered" evidence="1">
    <location>
        <begin position="59"/>
        <end position="102"/>
    </location>
</feature>
<protein>
    <submittedName>
        <fullName evidence="2">Uncharacterized protein</fullName>
    </submittedName>
</protein>
<dbReference type="AlphaFoldDB" id="A0AAD6SKH3"/>
<sequence length="102" mass="10965">MIFLLVLCLFLFFTLIPFFAMPIPTLITRLDRVLGVDFWKEREDGSAGRLLTSARSLSSLASPTAASTATTASTSTTTKSSREKEKDGKECASASVGRSAGR</sequence>
<reference evidence="2" key="1">
    <citation type="submission" date="2023-03" db="EMBL/GenBank/DDBJ databases">
        <title>Massive genome expansion in bonnet fungi (Mycena s.s.) driven by repeated elements and novel gene families across ecological guilds.</title>
        <authorList>
            <consortium name="Lawrence Berkeley National Laboratory"/>
            <person name="Harder C.B."/>
            <person name="Miyauchi S."/>
            <person name="Viragh M."/>
            <person name="Kuo A."/>
            <person name="Thoen E."/>
            <person name="Andreopoulos B."/>
            <person name="Lu D."/>
            <person name="Skrede I."/>
            <person name="Drula E."/>
            <person name="Henrissat B."/>
            <person name="Morin E."/>
            <person name="Kohler A."/>
            <person name="Barry K."/>
            <person name="LaButti K."/>
            <person name="Morin E."/>
            <person name="Salamov A."/>
            <person name="Lipzen A."/>
            <person name="Mereny Z."/>
            <person name="Hegedus B."/>
            <person name="Baldrian P."/>
            <person name="Stursova M."/>
            <person name="Weitz H."/>
            <person name="Taylor A."/>
            <person name="Grigoriev I.V."/>
            <person name="Nagy L.G."/>
            <person name="Martin F."/>
            <person name="Kauserud H."/>
        </authorList>
    </citation>
    <scope>NUCLEOTIDE SEQUENCE</scope>
    <source>
        <strain evidence="2">CBHHK200</strain>
    </source>
</reference>
<evidence type="ECO:0000256" key="1">
    <source>
        <dbReference type="SAM" id="MobiDB-lite"/>
    </source>
</evidence>
<organism evidence="2 3">
    <name type="scientific">Mycena alexandri</name>
    <dbReference type="NCBI Taxonomy" id="1745969"/>
    <lineage>
        <taxon>Eukaryota</taxon>
        <taxon>Fungi</taxon>
        <taxon>Dikarya</taxon>
        <taxon>Basidiomycota</taxon>
        <taxon>Agaricomycotina</taxon>
        <taxon>Agaricomycetes</taxon>
        <taxon>Agaricomycetidae</taxon>
        <taxon>Agaricales</taxon>
        <taxon>Marasmiineae</taxon>
        <taxon>Mycenaceae</taxon>
        <taxon>Mycena</taxon>
    </lineage>
</organism>
<gene>
    <name evidence="2" type="ORF">C8F04DRAFT_1236925</name>
</gene>
<feature type="compositionally biased region" description="Low complexity" evidence="1">
    <location>
        <begin position="59"/>
        <end position="79"/>
    </location>
</feature>
<accession>A0AAD6SKH3</accession>
<keyword evidence="3" id="KW-1185">Reference proteome</keyword>
<dbReference type="Proteomes" id="UP001218188">
    <property type="component" value="Unassembled WGS sequence"/>
</dbReference>
<proteinExistence type="predicted"/>
<feature type="non-terminal residue" evidence="2">
    <location>
        <position position="1"/>
    </location>
</feature>
<name>A0AAD6SKH3_9AGAR</name>
<feature type="compositionally biased region" description="Basic and acidic residues" evidence="1">
    <location>
        <begin position="80"/>
        <end position="90"/>
    </location>
</feature>
<dbReference type="EMBL" id="JARJCM010000099">
    <property type="protein sequence ID" value="KAJ7029614.1"/>
    <property type="molecule type" value="Genomic_DNA"/>
</dbReference>
<evidence type="ECO:0000313" key="3">
    <source>
        <dbReference type="Proteomes" id="UP001218188"/>
    </source>
</evidence>
<comment type="caution">
    <text evidence="2">The sequence shown here is derived from an EMBL/GenBank/DDBJ whole genome shotgun (WGS) entry which is preliminary data.</text>
</comment>
<evidence type="ECO:0000313" key="2">
    <source>
        <dbReference type="EMBL" id="KAJ7029614.1"/>
    </source>
</evidence>